<gene>
    <name evidence="1" type="ORF">WISP_50329</name>
</gene>
<name>A0ABQ9DDV4_9PASS</name>
<dbReference type="Proteomes" id="UP001145742">
    <property type="component" value="Unassembled WGS sequence"/>
</dbReference>
<reference evidence="1" key="1">
    <citation type="submission" date="2019-10" db="EMBL/GenBank/DDBJ databases">
        <authorList>
            <person name="Soares A.E.R."/>
            <person name="Aleixo A."/>
            <person name="Schneider P."/>
            <person name="Miyaki C.Y."/>
            <person name="Schneider M.P."/>
            <person name="Mello C."/>
            <person name="Vasconcelos A.T.R."/>
        </authorList>
    </citation>
    <scope>NUCLEOTIDE SEQUENCE</scope>
    <source>
        <tissue evidence="1">Muscle</tissue>
    </source>
</reference>
<comment type="caution">
    <text evidence="1">The sequence shown here is derived from an EMBL/GenBank/DDBJ whole genome shotgun (WGS) entry which is preliminary data.</text>
</comment>
<dbReference type="EMBL" id="WHWB01033411">
    <property type="protein sequence ID" value="KAJ7420091.1"/>
    <property type="molecule type" value="Genomic_DNA"/>
</dbReference>
<proteinExistence type="predicted"/>
<organism evidence="1 2">
    <name type="scientific">Willisornis vidua</name>
    <name type="common">Xingu scale-backed antbird</name>
    <dbReference type="NCBI Taxonomy" id="1566151"/>
    <lineage>
        <taxon>Eukaryota</taxon>
        <taxon>Metazoa</taxon>
        <taxon>Chordata</taxon>
        <taxon>Craniata</taxon>
        <taxon>Vertebrata</taxon>
        <taxon>Euteleostomi</taxon>
        <taxon>Archelosauria</taxon>
        <taxon>Archosauria</taxon>
        <taxon>Dinosauria</taxon>
        <taxon>Saurischia</taxon>
        <taxon>Theropoda</taxon>
        <taxon>Coelurosauria</taxon>
        <taxon>Aves</taxon>
        <taxon>Neognathae</taxon>
        <taxon>Neoaves</taxon>
        <taxon>Telluraves</taxon>
        <taxon>Australaves</taxon>
        <taxon>Passeriformes</taxon>
        <taxon>Thamnophilidae</taxon>
        <taxon>Willisornis</taxon>
    </lineage>
</organism>
<protein>
    <submittedName>
        <fullName evidence="1">Uncharacterized protein</fullName>
    </submittedName>
</protein>
<sequence length="165" mass="18628">MIFKVRLPQCRAEWDNPLPSPAGDAVPDASRTRLALLAARALLTACQDPQDLPAFEGDSSSSQFCVICKFTQSCVQVLYADAEENRTQDGALWNPTCDREKLKDSFALCTWASTLHIYELQENTTYFTVNNSLQLLLVSMGKLIDCVKKLVHEYDYFAIHFQSRL</sequence>
<accession>A0ABQ9DDV4</accession>
<evidence type="ECO:0000313" key="2">
    <source>
        <dbReference type="Proteomes" id="UP001145742"/>
    </source>
</evidence>
<evidence type="ECO:0000313" key="1">
    <source>
        <dbReference type="EMBL" id="KAJ7420091.1"/>
    </source>
</evidence>
<keyword evidence="2" id="KW-1185">Reference proteome</keyword>